<dbReference type="SUPFAM" id="SSF56672">
    <property type="entry name" value="DNA/RNA polymerases"/>
    <property type="match status" value="1"/>
</dbReference>
<keyword evidence="2" id="KW-0808">Transferase</keyword>
<dbReference type="EMBL" id="GBBI01001877">
    <property type="protein sequence ID" value="JAC16835.1"/>
    <property type="molecule type" value="mRNA"/>
</dbReference>
<keyword evidence="2" id="KW-0255">Endonuclease</keyword>
<keyword evidence="2" id="KW-0695">RNA-directed DNA polymerase</keyword>
<name>A0A023F6H8_TRIIF</name>
<dbReference type="PANTHER" id="PTHR47027:SF30">
    <property type="entry name" value="THAP-TYPE DOMAIN-CONTAINING PROTEIN"/>
    <property type="match status" value="1"/>
</dbReference>
<proteinExistence type="evidence at transcript level"/>
<dbReference type="AlphaFoldDB" id="A0A023F6H8"/>
<dbReference type="InterPro" id="IPR043502">
    <property type="entry name" value="DNA/RNA_pol_sf"/>
</dbReference>
<organism evidence="2">
    <name type="scientific">Triatoma infestans</name>
    <name type="common">Assassin bug</name>
    <dbReference type="NCBI Taxonomy" id="30076"/>
    <lineage>
        <taxon>Eukaryota</taxon>
        <taxon>Metazoa</taxon>
        <taxon>Ecdysozoa</taxon>
        <taxon>Arthropoda</taxon>
        <taxon>Hexapoda</taxon>
        <taxon>Insecta</taxon>
        <taxon>Pterygota</taxon>
        <taxon>Neoptera</taxon>
        <taxon>Paraneoptera</taxon>
        <taxon>Hemiptera</taxon>
        <taxon>Heteroptera</taxon>
        <taxon>Panheteroptera</taxon>
        <taxon>Cimicomorpha</taxon>
        <taxon>Reduviidae</taxon>
        <taxon>Triatominae</taxon>
        <taxon>Triatoma</taxon>
    </lineage>
</organism>
<keyword evidence="2" id="KW-0540">Nuclease</keyword>
<keyword evidence="2" id="KW-0548">Nucleotidyltransferase</keyword>
<dbReference type="PANTHER" id="PTHR47027">
    <property type="entry name" value="REVERSE TRANSCRIPTASE DOMAIN-CONTAINING PROTEIN"/>
    <property type="match status" value="1"/>
</dbReference>
<dbReference type="InterPro" id="IPR043128">
    <property type="entry name" value="Rev_trsase/Diguanyl_cyclase"/>
</dbReference>
<dbReference type="CDD" id="cd01650">
    <property type="entry name" value="RT_nLTR_like"/>
    <property type="match status" value="1"/>
</dbReference>
<accession>A0A023F6H8</accession>
<sequence>DLIANEFYTNLTPAWEHYLLNLFNLILTHEVVPKKWSAVELRMLHKKGNPNEPANYRGIALICSVAKIFTNILTSRIAAWANENDTIPEEQSGFRAGRSCLDNLFVLSSVINARIQKRRKVYGIFVDMKRAFDSVCHNKLWDKLSSLGVSVKIINILQSLYNNASFVINFNNAYSRKVEITEGVLQGESMSPLLFSLFVSDIVTFFRRSGAEGLPISRTCDLLMLLFADDIVIMAESWLDAQRKLRILNAYCDSTGLSVNTEKTKVVIFHGKGRIPKQRQLLYGNRPIEMTNNYMYLGVKFSSSGKFLHALSHSERKANIATSRVRTILLRSRADSWDAMMTMYKAIVRATFLYGAEFWACLYTERIEAVQTRFLKSVLSLPINTPHYLVRLETGCEWLKVPLFRAMIKWWVKLLQMPDSRLPRICFLNMIRYEGLSIDYNWGLQLRSLLIMVGADNLWLDQDLRTVQSSLSDLVLRMRNHCLSLDINRALNSQYNTIYRTVGILGESESYLRLKINFKKIKFICHIRLSSDNLLRFSISGKYYSILASEICILCNRAPESLNHILFTCPALNHLRLLYLHDYECDVSSLLSDLHHIQKLNNIYNYFLHAMSLRELIN</sequence>
<dbReference type="PROSITE" id="PS50878">
    <property type="entry name" value="RT_POL"/>
    <property type="match status" value="1"/>
</dbReference>
<dbReference type="GO" id="GO:0003964">
    <property type="term" value="F:RNA-directed DNA polymerase activity"/>
    <property type="evidence" value="ECO:0007669"/>
    <property type="project" value="UniProtKB-KW"/>
</dbReference>
<evidence type="ECO:0000313" key="2">
    <source>
        <dbReference type="EMBL" id="JAC16835.1"/>
    </source>
</evidence>
<dbReference type="GO" id="GO:0004519">
    <property type="term" value="F:endonuclease activity"/>
    <property type="evidence" value="ECO:0007669"/>
    <property type="project" value="UniProtKB-KW"/>
</dbReference>
<dbReference type="InterPro" id="IPR000477">
    <property type="entry name" value="RT_dom"/>
</dbReference>
<evidence type="ECO:0000259" key="1">
    <source>
        <dbReference type="PROSITE" id="PS50878"/>
    </source>
</evidence>
<feature type="domain" description="Reverse transcriptase" evidence="1">
    <location>
        <begin position="25"/>
        <end position="301"/>
    </location>
</feature>
<keyword evidence="2" id="KW-0378">Hydrolase</keyword>
<dbReference type="Gene3D" id="3.30.70.270">
    <property type="match status" value="1"/>
</dbReference>
<reference evidence="2" key="1">
    <citation type="journal article" date="2014" name="PLoS Negl. Trop. Dis.">
        <title>An updated insight into the Sialotranscriptome of Triatoma infestans: developmental stage and geographic variations.</title>
        <authorList>
            <person name="Schwarz A."/>
            <person name="Medrano-Mercado N."/>
            <person name="Schaub G.A."/>
            <person name="Struchiner C.J."/>
            <person name="Bargues M.D."/>
            <person name="Levy M.Z."/>
            <person name="Ribeiro J.M."/>
        </authorList>
    </citation>
    <scope>NUCLEOTIDE SEQUENCE</scope>
    <source>
        <strain evidence="2">Chile</strain>
        <tissue evidence="2">Salivary glands</tissue>
    </source>
</reference>
<dbReference type="Pfam" id="PF00078">
    <property type="entry name" value="RVT_1"/>
    <property type="match status" value="1"/>
</dbReference>
<feature type="non-terminal residue" evidence="2">
    <location>
        <position position="1"/>
    </location>
</feature>
<protein>
    <submittedName>
        <fullName evidence="2">Putative endonuclease-reverse transcriptase</fullName>
    </submittedName>
</protein>